<comment type="caution">
    <text evidence="4">The sequence shown here is derived from an EMBL/GenBank/DDBJ whole genome shotgun (WGS) entry which is preliminary data.</text>
</comment>
<dbReference type="PANTHER" id="PTHR35526:SF3">
    <property type="entry name" value="ANTI-SIGMA-F FACTOR RSBW"/>
    <property type="match status" value="1"/>
</dbReference>
<dbReference type="CDD" id="cd16936">
    <property type="entry name" value="HATPase_RsbW-like"/>
    <property type="match status" value="1"/>
</dbReference>
<feature type="region of interest" description="Disordered" evidence="2">
    <location>
        <begin position="1"/>
        <end position="41"/>
    </location>
</feature>
<dbReference type="GO" id="GO:0004674">
    <property type="term" value="F:protein serine/threonine kinase activity"/>
    <property type="evidence" value="ECO:0007669"/>
    <property type="project" value="UniProtKB-KW"/>
</dbReference>
<dbReference type="Gene3D" id="3.30.565.10">
    <property type="entry name" value="Histidine kinase-like ATPase, C-terminal domain"/>
    <property type="match status" value="1"/>
</dbReference>
<name>A0A2T0SG72_9PSEU</name>
<dbReference type="Proteomes" id="UP000239494">
    <property type="component" value="Unassembled WGS sequence"/>
</dbReference>
<evidence type="ECO:0000313" key="4">
    <source>
        <dbReference type="EMBL" id="PRY32424.1"/>
    </source>
</evidence>
<evidence type="ECO:0000259" key="3">
    <source>
        <dbReference type="Pfam" id="PF13581"/>
    </source>
</evidence>
<dbReference type="SUPFAM" id="SSF55874">
    <property type="entry name" value="ATPase domain of HSP90 chaperone/DNA topoisomerase II/histidine kinase"/>
    <property type="match status" value="1"/>
</dbReference>
<dbReference type="InterPro" id="IPR003594">
    <property type="entry name" value="HATPase_dom"/>
</dbReference>
<feature type="compositionally biased region" description="Polar residues" evidence="2">
    <location>
        <begin position="11"/>
        <end position="21"/>
    </location>
</feature>
<organism evidence="4 5">
    <name type="scientific">Umezawaea tangerina</name>
    <dbReference type="NCBI Taxonomy" id="84725"/>
    <lineage>
        <taxon>Bacteria</taxon>
        <taxon>Bacillati</taxon>
        <taxon>Actinomycetota</taxon>
        <taxon>Actinomycetes</taxon>
        <taxon>Pseudonocardiales</taxon>
        <taxon>Pseudonocardiaceae</taxon>
        <taxon>Umezawaea</taxon>
    </lineage>
</organism>
<keyword evidence="4" id="KW-0418">Kinase</keyword>
<accession>A0A2T0SG72</accession>
<gene>
    <name evidence="4" type="ORF">CLV43_12118</name>
</gene>
<sequence length="173" mass="18644">MAESDLKARSWPTTSADTPTGRSLFPAQPRTPGDAPYQPARGARSSVLVAMSVTSHHDVAIVRNRLRHVLHGCDPDVVQDVELVTTELLANALEHARPPCGVTVTGYATEDTALGEVVIEVLDGSRELVPLLDRSVSAPYRGRGMRLVRALSSSWGVLESGRTKTVWAAMHLV</sequence>
<proteinExistence type="predicted"/>
<keyword evidence="5" id="KW-1185">Reference proteome</keyword>
<dbReference type="EMBL" id="PVTF01000021">
    <property type="protein sequence ID" value="PRY32424.1"/>
    <property type="molecule type" value="Genomic_DNA"/>
</dbReference>
<dbReference type="InterPro" id="IPR036890">
    <property type="entry name" value="HATPase_C_sf"/>
</dbReference>
<protein>
    <submittedName>
        <fullName evidence="4">Histidine kinase-like protein</fullName>
    </submittedName>
</protein>
<dbReference type="InterPro" id="IPR050267">
    <property type="entry name" value="Anti-sigma-factor_SerPK"/>
</dbReference>
<dbReference type="AlphaFoldDB" id="A0A2T0SG72"/>
<dbReference type="OrthoDB" id="3527613at2"/>
<dbReference type="PANTHER" id="PTHR35526">
    <property type="entry name" value="ANTI-SIGMA-F FACTOR RSBW-RELATED"/>
    <property type="match status" value="1"/>
</dbReference>
<reference evidence="4 5" key="1">
    <citation type="submission" date="2018-03" db="EMBL/GenBank/DDBJ databases">
        <title>Genomic Encyclopedia of Archaeal and Bacterial Type Strains, Phase II (KMG-II): from individual species to whole genera.</title>
        <authorList>
            <person name="Goeker M."/>
        </authorList>
    </citation>
    <scope>NUCLEOTIDE SEQUENCE [LARGE SCALE GENOMIC DNA]</scope>
    <source>
        <strain evidence="4 5">DSM 44720</strain>
    </source>
</reference>
<evidence type="ECO:0000256" key="1">
    <source>
        <dbReference type="ARBA" id="ARBA00022527"/>
    </source>
</evidence>
<evidence type="ECO:0000313" key="5">
    <source>
        <dbReference type="Proteomes" id="UP000239494"/>
    </source>
</evidence>
<keyword evidence="1" id="KW-0723">Serine/threonine-protein kinase</keyword>
<keyword evidence="4" id="KW-0808">Transferase</keyword>
<evidence type="ECO:0000256" key="2">
    <source>
        <dbReference type="SAM" id="MobiDB-lite"/>
    </source>
</evidence>
<feature type="domain" description="Histidine kinase/HSP90-like ATPase" evidence="3">
    <location>
        <begin position="58"/>
        <end position="167"/>
    </location>
</feature>
<dbReference type="Pfam" id="PF13581">
    <property type="entry name" value="HATPase_c_2"/>
    <property type="match status" value="1"/>
</dbReference>